<organism evidence="16 17">
    <name type="scientific">Erpetoichthys calabaricus</name>
    <name type="common">Rope fish</name>
    <name type="synonym">Calamoichthys calabaricus</name>
    <dbReference type="NCBI Taxonomy" id="27687"/>
    <lineage>
        <taxon>Eukaryota</taxon>
        <taxon>Metazoa</taxon>
        <taxon>Chordata</taxon>
        <taxon>Craniata</taxon>
        <taxon>Vertebrata</taxon>
        <taxon>Euteleostomi</taxon>
        <taxon>Actinopterygii</taxon>
        <taxon>Polypteriformes</taxon>
        <taxon>Polypteridae</taxon>
        <taxon>Erpetoichthys</taxon>
    </lineage>
</organism>
<evidence type="ECO:0000256" key="15">
    <source>
        <dbReference type="SAM" id="Phobius"/>
    </source>
</evidence>
<keyword evidence="2" id="KW-0813">Transport</keyword>
<dbReference type="AlphaFoldDB" id="A0A8C4RVC4"/>
<evidence type="ECO:0000256" key="10">
    <source>
        <dbReference type="ARBA" id="ARBA00038039"/>
    </source>
</evidence>
<keyword evidence="5" id="KW-0029">Amino-acid transport</keyword>
<feature type="transmembrane region" description="Helical" evidence="15">
    <location>
        <begin position="151"/>
        <end position="171"/>
    </location>
</feature>
<evidence type="ECO:0000256" key="6">
    <source>
        <dbReference type="ARBA" id="ARBA00022989"/>
    </source>
</evidence>
<name>A0A8C4RVC4_ERPCA</name>
<keyword evidence="17" id="KW-1185">Reference proteome</keyword>
<sequence>MWYFFILINIMPLSVVSWRIGLFSNNSNDNFTSLCPNGSVWIWEGLKECAVDGRDMASVYLGLLSIVCFMFSSIPQYYRSWKSKNMDEALSIWFLLGWLGGDSCNLIGSFLADQLPLQIYTAVYYVVADLLMLALYLYFSKMRSKATQSGNSINSVAVILLIGGSASFFLFQGNDFYPDVPSTFRGRTLLTVSADHSKEFTRKQIIGFTIGSFSSLLYLCSRIPQIYTNFKRKSTKGLSYFLIALVILGNATYGVSVLLKNPDRGQTERDYIVHHIPWLIGSLGTLSLDFIISIQFLVYLNQTTDDEQTTSLLDHSSCT</sequence>
<reference evidence="16" key="1">
    <citation type="submission" date="2021-06" db="EMBL/GenBank/DDBJ databases">
        <authorList>
            <consortium name="Wellcome Sanger Institute Data Sharing"/>
        </authorList>
    </citation>
    <scope>NUCLEOTIDE SEQUENCE [LARGE SCALE GENOMIC DNA]</scope>
</reference>
<proteinExistence type="inferred from homology"/>
<reference evidence="16" key="2">
    <citation type="submission" date="2025-08" db="UniProtKB">
        <authorList>
            <consortium name="Ensembl"/>
        </authorList>
    </citation>
    <scope>IDENTIFICATION</scope>
</reference>
<dbReference type="PANTHER" id="PTHR16201">
    <property type="entry name" value="SEVEN TRANSMEMBRANE PROTEIN 1-RELATED"/>
    <property type="match status" value="1"/>
</dbReference>
<evidence type="ECO:0000256" key="13">
    <source>
        <dbReference type="ARBA" id="ARBA00079342"/>
    </source>
</evidence>
<dbReference type="GeneTree" id="ENSGT00390000003344"/>
<feature type="transmembrane region" description="Helical" evidence="15">
    <location>
        <begin position="90"/>
        <end position="111"/>
    </location>
</feature>
<dbReference type="GO" id="GO:0015174">
    <property type="term" value="F:basic amino acid transmembrane transporter activity"/>
    <property type="evidence" value="ECO:0007669"/>
    <property type="project" value="UniProtKB-ARBA"/>
</dbReference>
<keyword evidence="6 15" id="KW-1133">Transmembrane helix</keyword>
<protein>
    <recommendedName>
        <fullName evidence="12">Lysosomal amino acid transporter 1 homolog</fullName>
    </recommendedName>
    <alternativeName>
        <fullName evidence="13">PQ-loop repeat-containing protein 2</fullName>
    </alternativeName>
    <alternativeName>
        <fullName evidence="14">Solute carrier family 66 member 1</fullName>
    </alternativeName>
</protein>
<keyword evidence="7 15" id="KW-0472">Membrane</keyword>
<comment type="subcellular location">
    <subcellularLocation>
        <location evidence="1">Lysosome membrane</location>
        <topology evidence="1">Multi-pass membrane protein</topology>
    </subcellularLocation>
</comment>
<evidence type="ECO:0000256" key="11">
    <source>
        <dbReference type="ARBA" id="ARBA00056009"/>
    </source>
</evidence>
<evidence type="ECO:0000256" key="1">
    <source>
        <dbReference type="ARBA" id="ARBA00004155"/>
    </source>
</evidence>
<evidence type="ECO:0000313" key="17">
    <source>
        <dbReference type="Proteomes" id="UP000694620"/>
    </source>
</evidence>
<keyword evidence="4" id="KW-0677">Repeat</keyword>
<dbReference type="Proteomes" id="UP000694620">
    <property type="component" value="Chromosome 8"/>
</dbReference>
<feature type="transmembrane region" description="Helical" evidence="15">
    <location>
        <begin position="240"/>
        <end position="259"/>
    </location>
</feature>
<dbReference type="FunFam" id="1.20.1280.290:FF:000017">
    <property type="entry name" value="lysosomal amino acid transporter 1 homolog"/>
    <property type="match status" value="1"/>
</dbReference>
<keyword evidence="8" id="KW-0325">Glycoprotein</keyword>
<dbReference type="SMART" id="SM00679">
    <property type="entry name" value="CTNS"/>
    <property type="match status" value="2"/>
</dbReference>
<dbReference type="Ensembl" id="ENSECRT00000008331.1">
    <property type="protein sequence ID" value="ENSECRP00000008199.1"/>
    <property type="gene ID" value="ENSECRG00000005463.1"/>
</dbReference>
<evidence type="ECO:0000256" key="12">
    <source>
        <dbReference type="ARBA" id="ARBA00068323"/>
    </source>
</evidence>
<feature type="transmembrane region" description="Helical" evidence="15">
    <location>
        <begin position="204"/>
        <end position="220"/>
    </location>
</feature>
<feature type="transmembrane region" description="Helical" evidence="15">
    <location>
        <begin position="57"/>
        <end position="78"/>
    </location>
</feature>
<dbReference type="Gene3D" id="1.20.1280.290">
    <property type="match status" value="2"/>
</dbReference>
<evidence type="ECO:0000256" key="4">
    <source>
        <dbReference type="ARBA" id="ARBA00022737"/>
    </source>
</evidence>
<dbReference type="GO" id="GO:0005765">
    <property type="term" value="C:lysosomal membrane"/>
    <property type="evidence" value="ECO:0007669"/>
    <property type="project" value="UniProtKB-SubCell"/>
</dbReference>
<accession>A0A8C4RVC4</accession>
<reference evidence="16" key="3">
    <citation type="submission" date="2025-09" db="UniProtKB">
        <authorList>
            <consortium name="Ensembl"/>
        </authorList>
    </citation>
    <scope>IDENTIFICATION</scope>
</reference>
<evidence type="ECO:0000256" key="5">
    <source>
        <dbReference type="ARBA" id="ARBA00022970"/>
    </source>
</evidence>
<evidence type="ECO:0000256" key="14">
    <source>
        <dbReference type="ARBA" id="ARBA00081269"/>
    </source>
</evidence>
<evidence type="ECO:0000256" key="3">
    <source>
        <dbReference type="ARBA" id="ARBA00022692"/>
    </source>
</evidence>
<keyword evidence="9" id="KW-0458">Lysosome</keyword>
<gene>
    <name evidence="16" type="primary">SLC66A1</name>
    <name evidence="16" type="synonym">slc66a1</name>
</gene>
<dbReference type="InterPro" id="IPR006603">
    <property type="entry name" value="PQ-loop_rpt"/>
</dbReference>
<feature type="transmembrane region" description="Helical" evidence="15">
    <location>
        <begin position="117"/>
        <end position="139"/>
    </location>
</feature>
<evidence type="ECO:0000313" key="16">
    <source>
        <dbReference type="Ensembl" id="ENSECRP00000008199.1"/>
    </source>
</evidence>
<evidence type="ECO:0000256" key="7">
    <source>
        <dbReference type="ARBA" id="ARBA00023136"/>
    </source>
</evidence>
<evidence type="ECO:0000256" key="2">
    <source>
        <dbReference type="ARBA" id="ARBA00022448"/>
    </source>
</evidence>
<keyword evidence="3 15" id="KW-0812">Transmembrane</keyword>
<feature type="transmembrane region" description="Helical" evidence="15">
    <location>
        <begin position="279"/>
        <end position="300"/>
    </location>
</feature>
<evidence type="ECO:0000256" key="9">
    <source>
        <dbReference type="ARBA" id="ARBA00023228"/>
    </source>
</evidence>
<dbReference type="PANTHER" id="PTHR16201:SF36">
    <property type="entry name" value="LYSOSOMAL AMINO ACID TRANSPORTER 1 HOMOLOG"/>
    <property type="match status" value="1"/>
</dbReference>
<evidence type="ECO:0000256" key="8">
    <source>
        <dbReference type="ARBA" id="ARBA00023180"/>
    </source>
</evidence>
<comment type="function">
    <text evidence="11">Amino acid transporter that specifically mediates the pH-dependent export of the cationic amino acids arginine, histidine and lysine from lysosomes.</text>
</comment>
<dbReference type="InterPro" id="IPR051415">
    <property type="entry name" value="LAAT-1"/>
</dbReference>
<comment type="similarity">
    <text evidence="10">Belongs to the laat-1 family.</text>
</comment>
<dbReference type="Pfam" id="PF04193">
    <property type="entry name" value="PQ-loop"/>
    <property type="match status" value="2"/>
</dbReference>
<dbReference type="FunFam" id="1.20.1280.290:FF:000009">
    <property type="entry name" value="PQ loop repeat family protein"/>
    <property type="match status" value="1"/>
</dbReference>